<dbReference type="InterPro" id="IPR028082">
    <property type="entry name" value="Peripla_BP_I"/>
</dbReference>
<gene>
    <name evidence="5" type="ORF">F7O44_18500</name>
</gene>
<evidence type="ECO:0000256" key="3">
    <source>
        <dbReference type="ARBA" id="ARBA00023163"/>
    </source>
</evidence>
<protein>
    <submittedName>
        <fullName evidence="5">Substrate-binding domain-containing protein</fullName>
    </submittedName>
</protein>
<dbReference type="SUPFAM" id="SSF47413">
    <property type="entry name" value="lambda repressor-like DNA-binding domains"/>
    <property type="match status" value="1"/>
</dbReference>
<comment type="caution">
    <text evidence="5">The sequence shown here is derived from an EMBL/GenBank/DDBJ whole genome shotgun (WGS) entry which is preliminary data.</text>
</comment>
<dbReference type="SMART" id="SM00354">
    <property type="entry name" value="HTH_LACI"/>
    <property type="match status" value="1"/>
</dbReference>
<dbReference type="PROSITE" id="PS50932">
    <property type="entry name" value="HTH_LACI_2"/>
    <property type="match status" value="1"/>
</dbReference>
<keyword evidence="1" id="KW-0805">Transcription regulation</keyword>
<dbReference type="GO" id="GO:0000976">
    <property type="term" value="F:transcription cis-regulatory region binding"/>
    <property type="evidence" value="ECO:0007669"/>
    <property type="project" value="TreeGrafter"/>
</dbReference>
<sequence>MSGPSRPTIYAVAKVAGVSISSVSRALNGNTSNLDMVARVKAAAEQVGYVPSAVAQSLTTQQTGQVAFAMEDIGNAAYLAMVREIQPRLREVGYRLLLHATGADVQDEIEVVESLAQKYVDGLILCPIRVTSRHIAALRDPAVPVVVIGQLPDEVAVDNVRTDSRLGARLAVEHLHAGGARRIAFVNGPADTIPGQARYAGYQDGLRTCGLGLDDTLVEFADFQVGAGRDAAARLLARSDLDAIFGANDLIALGAMHALRSAGRSIPDDVQVVGMDDTTLAETSFPPLTSVSLGSRERGRIAADMLLGRLRAEANVPQRVTVAPSLTVRESTREVTG</sequence>
<dbReference type="Gene3D" id="3.40.50.2300">
    <property type="match status" value="2"/>
</dbReference>
<evidence type="ECO:0000259" key="4">
    <source>
        <dbReference type="PROSITE" id="PS50932"/>
    </source>
</evidence>
<keyword evidence="2" id="KW-0238">DNA-binding</keyword>
<dbReference type="AlphaFoldDB" id="A0A7K3M6X7"/>
<dbReference type="Pfam" id="PF00356">
    <property type="entry name" value="LacI"/>
    <property type="match status" value="1"/>
</dbReference>
<dbReference type="InterPro" id="IPR010982">
    <property type="entry name" value="Lambda_DNA-bd_dom_sf"/>
</dbReference>
<dbReference type="InterPro" id="IPR046335">
    <property type="entry name" value="LacI/GalR-like_sensor"/>
</dbReference>
<dbReference type="CDD" id="cd01392">
    <property type="entry name" value="HTH_LacI"/>
    <property type="match status" value="1"/>
</dbReference>
<dbReference type="Pfam" id="PF13377">
    <property type="entry name" value="Peripla_BP_3"/>
    <property type="match status" value="1"/>
</dbReference>
<dbReference type="PANTHER" id="PTHR30146">
    <property type="entry name" value="LACI-RELATED TRANSCRIPTIONAL REPRESSOR"/>
    <property type="match status" value="1"/>
</dbReference>
<keyword evidence="6" id="KW-1185">Reference proteome</keyword>
<dbReference type="InterPro" id="IPR000843">
    <property type="entry name" value="HTH_LacI"/>
</dbReference>
<dbReference type="RefSeq" id="WP_162451748.1">
    <property type="nucleotide sequence ID" value="NZ_WLZY01000006.1"/>
</dbReference>
<dbReference type="Proteomes" id="UP000460435">
    <property type="component" value="Unassembled WGS sequence"/>
</dbReference>
<accession>A0A7K3M6X7</accession>
<dbReference type="CDD" id="cd06267">
    <property type="entry name" value="PBP1_LacI_sugar_binding-like"/>
    <property type="match status" value="1"/>
</dbReference>
<organism evidence="5 6">
    <name type="scientific">Phytoactinopolyspora mesophila</name>
    <dbReference type="NCBI Taxonomy" id="2650750"/>
    <lineage>
        <taxon>Bacteria</taxon>
        <taxon>Bacillati</taxon>
        <taxon>Actinomycetota</taxon>
        <taxon>Actinomycetes</taxon>
        <taxon>Jiangellales</taxon>
        <taxon>Jiangellaceae</taxon>
        <taxon>Phytoactinopolyspora</taxon>
    </lineage>
</organism>
<dbReference type="PANTHER" id="PTHR30146:SF109">
    <property type="entry name" value="HTH-TYPE TRANSCRIPTIONAL REGULATOR GALS"/>
    <property type="match status" value="1"/>
</dbReference>
<evidence type="ECO:0000256" key="1">
    <source>
        <dbReference type="ARBA" id="ARBA00023015"/>
    </source>
</evidence>
<evidence type="ECO:0000256" key="2">
    <source>
        <dbReference type="ARBA" id="ARBA00023125"/>
    </source>
</evidence>
<dbReference type="EMBL" id="WLZY01000006">
    <property type="protein sequence ID" value="NDL59061.1"/>
    <property type="molecule type" value="Genomic_DNA"/>
</dbReference>
<reference evidence="5 6" key="1">
    <citation type="submission" date="2019-11" db="EMBL/GenBank/DDBJ databases">
        <authorList>
            <person name="Li X.-J."/>
            <person name="Feng X.-M."/>
        </authorList>
    </citation>
    <scope>NUCLEOTIDE SEQUENCE [LARGE SCALE GENOMIC DNA]</scope>
    <source>
        <strain evidence="5 6">XMNu-373</strain>
    </source>
</reference>
<name>A0A7K3M6X7_9ACTN</name>
<dbReference type="GO" id="GO:0003700">
    <property type="term" value="F:DNA-binding transcription factor activity"/>
    <property type="evidence" value="ECO:0007669"/>
    <property type="project" value="TreeGrafter"/>
</dbReference>
<keyword evidence="3" id="KW-0804">Transcription</keyword>
<evidence type="ECO:0000313" key="5">
    <source>
        <dbReference type="EMBL" id="NDL59061.1"/>
    </source>
</evidence>
<dbReference type="Gene3D" id="1.10.260.40">
    <property type="entry name" value="lambda repressor-like DNA-binding domains"/>
    <property type="match status" value="1"/>
</dbReference>
<evidence type="ECO:0000313" key="6">
    <source>
        <dbReference type="Proteomes" id="UP000460435"/>
    </source>
</evidence>
<proteinExistence type="predicted"/>
<feature type="domain" description="HTH lacI-type" evidence="4">
    <location>
        <begin position="7"/>
        <end position="60"/>
    </location>
</feature>
<dbReference type="SUPFAM" id="SSF53822">
    <property type="entry name" value="Periplasmic binding protein-like I"/>
    <property type="match status" value="1"/>
</dbReference>